<evidence type="ECO:0000259" key="4">
    <source>
        <dbReference type="PROSITE" id="PS01124"/>
    </source>
</evidence>
<comment type="caution">
    <text evidence="5">The sequence shown here is derived from an EMBL/GenBank/DDBJ whole genome shotgun (WGS) entry which is preliminary data.</text>
</comment>
<evidence type="ECO:0000313" key="6">
    <source>
        <dbReference type="Proteomes" id="UP001208649"/>
    </source>
</evidence>
<dbReference type="PANTHER" id="PTHR43280:SF28">
    <property type="entry name" value="HTH-TYPE TRANSCRIPTIONAL ACTIVATOR RHAS"/>
    <property type="match status" value="1"/>
</dbReference>
<feature type="domain" description="HTH araC/xylS-type" evidence="4">
    <location>
        <begin position="96"/>
        <end position="175"/>
    </location>
</feature>
<dbReference type="RefSeq" id="WP_263001904.1">
    <property type="nucleotide sequence ID" value="NZ_JAOTEM010000001.1"/>
</dbReference>
<protein>
    <submittedName>
        <fullName evidence="5">Helix-turn-helix transcriptional regulator</fullName>
    </submittedName>
</protein>
<dbReference type="InterPro" id="IPR009057">
    <property type="entry name" value="Homeodomain-like_sf"/>
</dbReference>
<gene>
    <name evidence="5" type="ORF">NZ698_04550</name>
</gene>
<accession>A0ABT2W2L4</accession>
<reference evidence="6" key="1">
    <citation type="submission" date="2023-07" db="EMBL/GenBank/DDBJ databases">
        <title>Chryseobacterium sp. strain PBS4-4 Genome sequencing and assembly.</title>
        <authorList>
            <person name="Jung Y."/>
        </authorList>
    </citation>
    <scope>NUCLEOTIDE SEQUENCE [LARGE SCALE GENOMIC DNA]</scope>
    <source>
        <strain evidence="6">PBS4-4</strain>
    </source>
</reference>
<dbReference type="Gene3D" id="1.10.10.60">
    <property type="entry name" value="Homeodomain-like"/>
    <property type="match status" value="1"/>
</dbReference>
<evidence type="ECO:0000256" key="2">
    <source>
        <dbReference type="ARBA" id="ARBA00023125"/>
    </source>
</evidence>
<evidence type="ECO:0000313" key="5">
    <source>
        <dbReference type="EMBL" id="MCU7616458.1"/>
    </source>
</evidence>
<keyword evidence="1" id="KW-0805">Transcription regulation</keyword>
<dbReference type="PROSITE" id="PS00041">
    <property type="entry name" value="HTH_ARAC_FAMILY_1"/>
    <property type="match status" value="1"/>
</dbReference>
<dbReference type="InterPro" id="IPR018060">
    <property type="entry name" value="HTH_AraC"/>
</dbReference>
<proteinExistence type="predicted"/>
<dbReference type="InterPro" id="IPR018062">
    <property type="entry name" value="HTH_AraC-typ_CS"/>
</dbReference>
<evidence type="ECO:0000256" key="1">
    <source>
        <dbReference type="ARBA" id="ARBA00023015"/>
    </source>
</evidence>
<dbReference type="Proteomes" id="UP001208649">
    <property type="component" value="Unassembled WGS sequence"/>
</dbReference>
<dbReference type="Pfam" id="PF12833">
    <property type="entry name" value="HTH_18"/>
    <property type="match status" value="1"/>
</dbReference>
<dbReference type="PANTHER" id="PTHR43280">
    <property type="entry name" value="ARAC-FAMILY TRANSCRIPTIONAL REGULATOR"/>
    <property type="match status" value="1"/>
</dbReference>
<keyword evidence="3" id="KW-0804">Transcription</keyword>
<dbReference type="EMBL" id="JAOTEM010000001">
    <property type="protein sequence ID" value="MCU7616458.1"/>
    <property type="molecule type" value="Genomic_DNA"/>
</dbReference>
<keyword evidence="6" id="KW-1185">Reference proteome</keyword>
<dbReference type="PROSITE" id="PS01124">
    <property type="entry name" value="HTH_ARAC_FAMILY_2"/>
    <property type="match status" value="1"/>
</dbReference>
<dbReference type="SMART" id="SM00342">
    <property type="entry name" value="HTH_ARAC"/>
    <property type="match status" value="1"/>
</dbReference>
<name>A0ABT2W2L4_9FLAO</name>
<keyword evidence="2" id="KW-0238">DNA-binding</keyword>
<evidence type="ECO:0000256" key="3">
    <source>
        <dbReference type="ARBA" id="ARBA00023163"/>
    </source>
</evidence>
<dbReference type="SUPFAM" id="SSF46689">
    <property type="entry name" value="Homeodomain-like"/>
    <property type="match status" value="1"/>
</dbReference>
<organism evidence="5 6">
    <name type="scientific">Chryseobacterium edaphi</name>
    <dbReference type="NCBI Taxonomy" id="2976532"/>
    <lineage>
        <taxon>Bacteria</taxon>
        <taxon>Pseudomonadati</taxon>
        <taxon>Bacteroidota</taxon>
        <taxon>Flavobacteriia</taxon>
        <taxon>Flavobacteriales</taxon>
        <taxon>Weeksellaceae</taxon>
        <taxon>Chryseobacterium group</taxon>
        <taxon>Chryseobacterium</taxon>
    </lineage>
</organism>
<sequence>MKILIKNMVCDRCISAVQNIFEKAEINIMSINLGQVETDSELPQNSFSDIENKLNEIGFEIIKEPSQQLIESIKNLIILKIGRLETDEDFVLSNFLSDVLHKDYSLLSKVFSQYGNITLEKYYILQRIEKVKELLFNNDFTLTEISIHLGYKSVQHLSSQFKSSTGYTPTEFKKLKVTDRKPLDYAGGF</sequence>